<dbReference type="EMBL" id="BLRW01000589">
    <property type="protein sequence ID" value="GFP24469.1"/>
    <property type="molecule type" value="Genomic_DNA"/>
</dbReference>
<sequence>RTDLEGDIMLKTDGYRVEVFSGR</sequence>
<dbReference type="AlphaFoldDB" id="A0A6V8NW61"/>
<reference evidence="1 2" key="1">
    <citation type="journal article" date="2020" name="Front. Microbiol.">
        <title>Single-cell genomics of novel Actinobacteria with the Wood-Ljungdahl pathway discovered in a serpentinizing system.</title>
        <authorList>
            <person name="Merino N."/>
            <person name="Kawai M."/>
            <person name="Boyd E.S."/>
            <person name="Colman D.R."/>
            <person name="McGlynn S.E."/>
            <person name="Nealson K.H."/>
            <person name="Kurokawa K."/>
            <person name="Hongoh Y."/>
        </authorList>
    </citation>
    <scope>NUCLEOTIDE SEQUENCE [LARGE SCALE GENOMIC DNA]</scope>
    <source>
        <strain evidence="1 2">S09_30</strain>
    </source>
</reference>
<feature type="non-terminal residue" evidence="1">
    <location>
        <position position="1"/>
    </location>
</feature>
<dbReference type="Proteomes" id="UP000585609">
    <property type="component" value="Unassembled WGS sequence"/>
</dbReference>
<gene>
    <name evidence="1" type="ORF">HKBW3S09_01936</name>
</gene>
<comment type="caution">
    <text evidence="1">The sequence shown here is derived from an EMBL/GenBank/DDBJ whole genome shotgun (WGS) entry which is preliminary data.</text>
</comment>
<accession>A0A6V8NW61</accession>
<evidence type="ECO:0000313" key="2">
    <source>
        <dbReference type="Proteomes" id="UP000585609"/>
    </source>
</evidence>
<protein>
    <submittedName>
        <fullName evidence="1">Uncharacterized protein</fullName>
    </submittedName>
</protein>
<organism evidence="1 2">
    <name type="scientific">Candidatus Hakubella thermalkaliphila</name>
    <dbReference type="NCBI Taxonomy" id="2754717"/>
    <lineage>
        <taxon>Bacteria</taxon>
        <taxon>Bacillati</taxon>
        <taxon>Actinomycetota</taxon>
        <taxon>Actinomycetota incertae sedis</taxon>
        <taxon>Candidatus Hakubellales</taxon>
        <taxon>Candidatus Hakubellaceae</taxon>
        <taxon>Candidatus Hakubella</taxon>
    </lineage>
</organism>
<evidence type="ECO:0000313" key="1">
    <source>
        <dbReference type="EMBL" id="GFP24469.1"/>
    </source>
</evidence>
<proteinExistence type="predicted"/>
<name>A0A6V8NW61_9ACTN</name>